<reference evidence="2" key="1">
    <citation type="journal article" date="2023" name="Science">
        <title>Genome structures resolve the early diversification of teleost fishes.</title>
        <authorList>
            <person name="Parey E."/>
            <person name="Louis A."/>
            <person name="Montfort J."/>
            <person name="Bouchez O."/>
            <person name="Roques C."/>
            <person name="Iampietro C."/>
            <person name="Lluch J."/>
            <person name="Castinel A."/>
            <person name="Donnadieu C."/>
            <person name="Desvignes T."/>
            <person name="Floi Bucao C."/>
            <person name="Jouanno E."/>
            <person name="Wen M."/>
            <person name="Mejri S."/>
            <person name="Dirks R."/>
            <person name="Jansen H."/>
            <person name="Henkel C."/>
            <person name="Chen W.J."/>
            <person name="Zahm M."/>
            <person name="Cabau C."/>
            <person name="Klopp C."/>
            <person name="Thompson A.W."/>
            <person name="Robinson-Rechavi M."/>
            <person name="Braasch I."/>
            <person name="Lecointre G."/>
            <person name="Bobe J."/>
            <person name="Postlethwait J.H."/>
            <person name="Berthelot C."/>
            <person name="Roest Crollius H."/>
            <person name="Guiguen Y."/>
        </authorList>
    </citation>
    <scope>NUCLEOTIDE SEQUENCE</scope>
    <source>
        <strain evidence="2">Concon-B</strain>
    </source>
</reference>
<evidence type="ECO:0000313" key="2">
    <source>
        <dbReference type="EMBL" id="KAJ8267491.1"/>
    </source>
</evidence>
<feature type="region of interest" description="Disordered" evidence="1">
    <location>
        <begin position="99"/>
        <end position="118"/>
    </location>
</feature>
<name>A0A9Q1HWQ9_CONCO</name>
<proteinExistence type="predicted"/>
<organism evidence="2 3">
    <name type="scientific">Conger conger</name>
    <name type="common">Conger eel</name>
    <name type="synonym">Muraena conger</name>
    <dbReference type="NCBI Taxonomy" id="82655"/>
    <lineage>
        <taxon>Eukaryota</taxon>
        <taxon>Metazoa</taxon>
        <taxon>Chordata</taxon>
        <taxon>Craniata</taxon>
        <taxon>Vertebrata</taxon>
        <taxon>Euteleostomi</taxon>
        <taxon>Actinopterygii</taxon>
        <taxon>Neopterygii</taxon>
        <taxon>Teleostei</taxon>
        <taxon>Anguilliformes</taxon>
        <taxon>Congridae</taxon>
        <taxon>Conger</taxon>
    </lineage>
</organism>
<protein>
    <submittedName>
        <fullName evidence="2">Uncharacterized protein</fullName>
    </submittedName>
</protein>
<comment type="caution">
    <text evidence="2">The sequence shown here is derived from an EMBL/GenBank/DDBJ whole genome shotgun (WGS) entry which is preliminary data.</text>
</comment>
<dbReference type="AlphaFoldDB" id="A0A9Q1HWQ9"/>
<dbReference type="EMBL" id="JAFJMO010000009">
    <property type="protein sequence ID" value="KAJ8267491.1"/>
    <property type="molecule type" value="Genomic_DNA"/>
</dbReference>
<accession>A0A9Q1HWQ9</accession>
<dbReference type="Proteomes" id="UP001152803">
    <property type="component" value="Unassembled WGS sequence"/>
</dbReference>
<evidence type="ECO:0000313" key="3">
    <source>
        <dbReference type="Proteomes" id="UP001152803"/>
    </source>
</evidence>
<evidence type="ECO:0000256" key="1">
    <source>
        <dbReference type="SAM" id="MobiDB-lite"/>
    </source>
</evidence>
<keyword evidence="3" id="KW-1185">Reference proteome</keyword>
<sequence>MGDEQRHHRQPVASWLRLLSALLELVQVTVWRSTLRKQREREAMHTVQAPPLCIVESGDVQYRSVLGNVDDLTNTGFPEAPEHFPLPPWIPSFFQTGRRFRGDESQGSLAPDSDCTRL</sequence>
<gene>
    <name evidence="2" type="ORF">COCON_G00126630</name>
</gene>